<organism evidence="6 7">
    <name type="scientific">Oleomonas cavernae</name>
    <dbReference type="NCBI Taxonomy" id="2320859"/>
    <lineage>
        <taxon>Bacteria</taxon>
        <taxon>Pseudomonadati</taxon>
        <taxon>Pseudomonadota</taxon>
        <taxon>Alphaproteobacteria</taxon>
        <taxon>Acetobacterales</taxon>
        <taxon>Acetobacteraceae</taxon>
        <taxon>Oleomonas</taxon>
    </lineage>
</organism>
<evidence type="ECO:0000313" key="7">
    <source>
        <dbReference type="Proteomes" id="UP000284605"/>
    </source>
</evidence>
<evidence type="ECO:0000313" key="6">
    <source>
        <dbReference type="EMBL" id="RJF87054.1"/>
    </source>
</evidence>
<feature type="transmembrane region" description="Helical" evidence="4">
    <location>
        <begin position="284"/>
        <end position="301"/>
    </location>
</feature>
<dbReference type="EMBL" id="QYUK01000011">
    <property type="protein sequence ID" value="RJF87054.1"/>
    <property type="molecule type" value="Genomic_DNA"/>
</dbReference>
<gene>
    <name evidence="6" type="ORF">D3874_08475</name>
</gene>
<dbReference type="Proteomes" id="UP000284605">
    <property type="component" value="Unassembled WGS sequence"/>
</dbReference>
<name>A0A418WAS7_9PROT</name>
<keyword evidence="1 4" id="KW-0812">Transmembrane</keyword>
<dbReference type="SUPFAM" id="SSF103473">
    <property type="entry name" value="MFS general substrate transporter"/>
    <property type="match status" value="1"/>
</dbReference>
<keyword evidence="3 4" id="KW-0472">Membrane</keyword>
<keyword evidence="2 4" id="KW-1133">Transmembrane helix</keyword>
<dbReference type="Gene3D" id="1.20.1250.20">
    <property type="entry name" value="MFS general substrate transporter like domains"/>
    <property type="match status" value="2"/>
</dbReference>
<dbReference type="GO" id="GO:0022857">
    <property type="term" value="F:transmembrane transporter activity"/>
    <property type="evidence" value="ECO:0007669"/>
    <property type="project" value="InterPro"/>
</dbReference>
<evidence type="ECO:0000256" key="3">
    <source>
        <dbReference type="ARBA" id="ARBA00023136"/>
    </source>
</evidence>
<feature type="transmembrane region" description="Helical" evidence="4">
    <location>
        <begin position="244"/>
        <end position="264"/>
    </location>
</feature>
<feature type="transmembrane region" description="Helical" evidence="4">
    <location>
        <begin position="370"/>
        <end position="389"/>
    </location>
</feature>
<feature type="transmembrane region" description="Helical" evidence="4">
    <location>
        <begin position="107"/>
        <end position="124"/>
    </location>
</feature>
<evidence type="ECO:0000256" key="2">
    <source>
        <dbReference type="ARBA" id="ARBA00022989"/>
    </source>
</evidence>
<dbReference type="PANTHER" id="PTHR43129">
    <property type="entry name" value="FOSMIDOMYCIN RESISTANCE PROTEIN"/>
    <property type="match status" value="1"/>
</dbReference>
<sequence>MTVAKSTKAALGEADVSDTTADAAAPAITAARALPAEGATYGILLAVSFCHFLNDLMQSLLPAIYPMLKSNFALDFGQIGLVTFTFQITGSLLQPLVGFYTDRHPKPYSLAVGMGFTLSGLAVISMAGSYGLLLLGAGLLGTGSSIFHPESSRIARMASGGRHGLAQSLFQVGGNFGSSAGPLVAAFFILPHGQGGVAWFTLAALLGIVILWQVGTWYGARRAMLAKPKARASSGGVTLSRRQVGFAIAILIALMFSKFIYTSSFTSYYTFYLIDRFGLTIEDAQVHLFIFLGAVAVGTIAGGPIGDRIGRKYVIWGSILGVLPFTLALPHANLFWTAALSVVIGLVLSSAFSAILVYAQELMPGRVGMVAGLFFGLAFGLAGIGAAALGELADATSIETVYRLCAFLPVLGVLTVFLPSMKEAKGT</sequence>
<dbReference type="CDD" id="cd17478">
    <property type="entry name" value="MFS_FsR"/>
    <property type="match status" value="1"/>
</dbReference>
<feature type="transmembrane region" description="Helical" evidence="4">
    <location>
        <begin position="76"/>
        <end position="100"/>
    </location>
</feature>
<dbReference type="InterPro" id="IPR020846">
    <property type="entry name" value="MFS_dom"/>
</dbReference>
<dbReference type="GO" id="GO:0005886">
    <property type="term" value="C:plasma membrane"/>
    <property type="evidence" value="ECO:0007669"/>
    <property type="project" value="TreeGrafter"/>
</dbReference>
<accession>A0A418WAS7</accession>
<dbReference type="InterPro" id="IPR011701">
    <property type="entry name" value="MFS"/>
</dbReference>
<evidence type="ECO:0000256" key="4">
    <source>
        <dbReference type="SAM" id="Phobius"/>
    </source>
</evidence>
<evidence type="ECO:0000256" key="1">
    <source>
        <dbReference type="ARBA" id="ARBA00022692"/>
    </source>
</evidence>
<feature type="domain" description="Major facilitator superfamily (MFS) profile" evidence="5">
    <location>
        <begin position="43"/>
        <end position="424"/>
    </location>
</feature>
<dbReference type="Pfam" id="PF07690">
    <property type="entry name" value="MFS_1"/>
    <property type="match status" value="1"/>
</dbReference>
<proteinExistence type="predicted"/>
<protein>
    <submittedName>
        <fullName evidence="6">MFS transporter</fullName>
    </submittedName>
</protein>
<feature type="transmembrane region" description="Helical" evidence="4">
    <location>
        <begin position="196"/>
        <end position="220"/>
    </location>
</feature>
<dbReference type="OrthoDB" id="9770492at2"/>
<comment type="caution">
    <text evidence="6">The sequence shown here is derived from an EMBL/GenBank/DDBJ whole genome shotgun (WGS) entry which is preliminary data.</text>
</comment>
<keyword evidence="7" id="KW-1185">Reference proteome</keyword>
<dbReference type="PANTHER" id="PTHR43129:SF1">
    <property type="entry name" value="FOSMIDOMYCIN RESISTANCE PROTEIN"/>
    <property type="match status" value="1"/>
</dbReference>
<evidence type="ECO:0000259" key="5">
    <source>
        <dbReference type="PROSITE" id="PS50850"/>
    </source>
</evidence>
<feature type="transmembrane region" description="Helical" evidence="4">
    <location>
        <begin position="335"/>
        <end position="358"/>
    </location>
</feature>
<dbReference type="PROSITE" id="PS50850">
    <property type="entry name" value="MFS"/>
    <property type="match status" value="1"/>
</dbReference>
<feature type="transmembrane region" description="Helical" evidence="4">
    <location>
        <begin position="401"/>
        <end position="421"/>
    </location>
</feature>
<reference evidence="6 7" key="1">
    <citation type="submission" date="2018-09" db="EMBL/GenBank/DDBJ databases">
        <authorList>
            <person name="Zhu H."/>
        </authorList>
    </citation>
    <scope>NUCLEOTIDE SEQUENCE [LARGE SCALE GENOMIC DNA]</scope>
    <source>
        <strain evidence="6 7">K1W22B-8</strain>
    </source>
</reference>
<feature type="transmembrane region" description="Helical" evidence="4">
    <location>
        <begin position="313"/>
        <end position="329"/>
    </location>
</feature>
<dbReference type="AlphaFoldDB" id="A0A418WAS7"/>
<dbReference type="InterPro" id="IPR036259">
    <property type="entry name" value="MFS_trans_sf"/>
</dbReference>